<reference evidence="2 3" key="1">
    <citation type="journal article" date="2008" name="PLoS ONE">
        <title>Life-cycle and genome of OtV5, a large DNA virus of the pelagic marine unicellular green alga Ostreococcus tauri.</title>
        <authorList>
            <person name="Derelle E."/>
            <person name="Ferraz C."/>
            <person name="Escande M.L."/>
            <person name="Eychenie S."/>
            <person name="Cooke R."/>
            <person name="Piganeau G."/>
            <person name="Desdevises Y."/>
            <person name="Bellec L."/>
            <person name="Moreau H."/>
            <person name="Grimsley N."/>
        </authorList>
    </citation>
    <scope>NUCLEOTIDE SEQUENCE [LARGE SCALE GENOMIC DNA]</scope>
    <source>
        <strain evidence="2 3">OtV5</strain>
    </source>
</reference>
<dbReference type="GeneID" id="5845661"/>
<name>A9YWB1_9PHYC</name>
<dbReference type="Proteomes" id="UP000203890">
    <property type="component" value="Segment"/>
</dbReference>
<proteinExistence type="predicted"/>
<protein>
    <submittedName>
        <fullName evidence="2">Uncharacterized protein</fullName>
    </submittedName>
</protein>
<feature type="region of interest" description="Disordered" evidence="1">
    <location>
        <begin position="64"/>
        <end position="86"/>
    </location>
</feature>
<gene>
    <name evidence="2" type="ORF">OtV5_192</name>
</gene>
<dbReference type="OrthoDB" id="40318at10239"/>
<dbReference type="EMBL" id="EU304328">
    <property type="protein sequence ID" value="ABY27994.1"/>
    <property type="molecule type" value="Genomic_DNA"/>
</dbReference>
<sequence>MPSWREEEVDRLRKEYNFYKGTEIKDKLTGCLRSETIKLVLDYHERFLGIRFWSEDLVDQNGNQGHQATNCGVGTGEGVSSRKVPQ</sequence>
<evidence type="ECO:0000313" key="2">
    <source>
        <dbReference type="EMBL" id="ABY27994.1"/>
    </source>
</evidence>
<organism evidence="2 3">
    <name type="scientific">Ostreococcus tauri virus OtV5</name>
    <dbReference type="NCBI Taxonomy" id="1785753"/>
    <lineage>
        <taxon>Viruses</taxon>
        <taxon>Varidnaviria</taxon>
        <taxon>Bamfordvirae</taxon>
        <taxon>Nucleocytoviricota</taxon>
        <taxon>Megaviricetes</taxon>
        <taxon>Algavirales</taxon>
        <taxon>Phycodnaviridae</taxon>
        <taxon>Prasinovirus</taxon>
        <taxon>Prasinovirus ostreotauri</taxon>
    </lineage>
</organism>
<dbReference type="RefSeq" id="YP_001648290.1">
    <property type="nucleotide sequence ID" value="NC_010191.2"/>
</dbReference>
<evidence type="ECO:0000256" key="1">
    <source>
        <dbReference type="SAM" id="MobiDB-lite"/>
    </source>
</evidence>
<keyword evidence="3" id="KW-1185">Reference proteome</keyword>
<accession>A9YWB1</accession>
<dbReference type="KEGG" id="vg:5845661"/>
<evidence type="ECO:0000313" key="3">
    <source>
        <dbReference type="Proteomes" id="UP000203890"/>
    </source>
</evidence>